<dbReference type="Pfam" id="PF04628">
    <property type="entry name" value="Sedlin_N"/>
    <property type="match status" value="1"/>
</dbReference>
<keyword evidence="6" id="KW-1185">Reference proteome</keyword>
<dbReference type="Ensembl" id="ENSCATT00000036531.1">
    <property type="protein sequence ID" value="ENSCATP00000012403.1"/>
    <property type="gene ID" value="ENSCATG00000030364.1"/>
</dbReference>
<evidence type="ECO:0000256" key="1">
    <source>
        <dbReference type="ARBA" id="ARBA00004556"/>
    </source>
</evidence>
<reference evidence="5" key="1">
    <citation type="submission" date="2025-08" db="UniProtKB">
        <authorList>
            <consortium name="Ensembl"/>
        </authorList>
    </citation>
    <scope>IDENTIFICATION</scope>
</reference>
<evidence type="ECO:0000256" key="3">
    <source>
        <dbReference type="ARBA" id="ARBA00022892"/>
    </source>
</evidence>
<reference evidence="5" key="2">
    <citation type="submission" date="2025-09" db="UniProtKB">
        <authorList>
            <consortium name="Ensembl"/>
        </authorList>
    </citation>
    <scope>IDENTIFICATION</scope>
</reference>
<keyword evidence="3" id="KW-0813">Transport</keyword>
<dbReference type="InterPro" id="IPR006722">
    <property type="entry name" value="Sedlin"/>
</dbReference>
<accession>A0A2K5LHE9</accession>
<comment type="similarity">
    <text evidence="2">Belongs to the TRAPP small subunits family. Sedlin subfamily.</text>
</comment>
<organism evidence="5 6">
    <name type="scientific">Cercocebus atys</name>
    <name type="common">Sooty mangabey</name>
    <name type="synonym">Cercocebus torquatus atys</name>
    <dbReference type="NCBI Taxonomy" id="9531"/>
    <lineage>
        <taxon>Eukaryota</taxon>
        <taxon>Metazoa</taxon>
        <taxon>Chordata</taxon>
        <taxon>Craniata</taxon>
        <taxon>Vertebrata</taxon>
        <taxon>Euteleostomi</taxon>
        <taxon>Mammalia</taxon>
        <taxon>Eutheria</taxon>
        <taxon>Euarchontoglires</taxon>
        <taxon>Primates</taxon>
        <taxon>Haplorrhini</taxon>
        <taxon>Catarrhini</taxon>
        <taxon>Cercopithecidae</taxon>
        <taxon>Cercopithecinae</taxon>
        <taxon>Cercocebus</taxon>
    </lineage>
</organism>
<dbReference type="AlphaFoldDB" id="A0A2K5LHE9"/>
<dbReference type="OMA" id="FHYIVHC"/>
<dbReference type="InterPro" id="IPR011012">
    <property type="entry name" value="Longin-like_dom_sf"/>
</dbReference>
<comment type="subcellular location">
    <subcellularLocation>
        <location evidence="1">Cytoplasm</location>
        <location evidence="1">Perinuclear region</location>
    </subcellularLocation>
</comment>
<protein>
    <recommendedName>
        <fullName evidence="4">Trafficking protein particle complex subunit 2-like protein</fullName>
    </recommendedName>
</protein>
<evidence type="ECO:0000313" key="5">
    <source>
        <dbReference type="Ensembl" id="ENSCATP00000012403.1"/>
    </source>
</evidence>
<evidence type="ECO:0000256" key="4">
    <source>
        <dbReference type="ARBA" id="ARBA00024408"/>
    </source>
</evidence>
<keyword evidence="3" id="KW-0931">ER-Golgi transport</keyword>
<dbReference type="Gene3D" id="3.30.450.70">
    <property type="match status" value="1"/>
</dbReference>
<dbReference type="STRING" id="9531.ENSCATP00000012403"/>
<dbReference type="SUPFAM" id="SSF64356">
    <property type="entry name" value="SNARE-like"/>
    <property type="match status" value="1"/>
</dbReference>
<dbReference type="PANTHER" id="PTHR12403">
    <property type="entry name" value="TRAFFICKING PROTEIN PARTICLE COMPLEX SUBUNIT 2"/>
    <property type="match status" value="1"/>
</dbReference>
<evidence type="ECO:0000313" key="6">
    <source>
        <dbReference type="Proteomes" id="UP000233060"/>
    </source>
</evidence>
<dbReference type="GeneTree" id="ENSGT00510000047505"/>
<dbReference type="GO" id="GO:0006888">
    <property type="term" value="P:endoplasmic reticulum to Golgi vesicle-mediated transport"/>
    <property type="evidence" value="ECO:0007669"/>
    <property type="project" value="InterPro"/>
</dbReference>
<dbReference type="Proteomes" id="UP000233060">
    <property type="component" value="Unassembled WGS sequence"/>
</dbReference>
<evidence type="ECO:0000256" key="2">
    <source>
        <dbReference type="ARBA" id="ARBA00006626"/>
    </source>
</evidence>
<dbReference type="Bgee" id="ENSCATG00000030364">
    <property type="expression patterns" value="Expressed in bone marrow and 1 other cell type or tissue"/>
</dbReference>
<dbReference type="CDD" id="cd14854">
    <property type="entry name" value="TRAPPC2L"/>
    <property type="match status" value="1"/>
</dbReference>
<sequence length="163" mass="19110">MGKRTRYLTITAICILVITKENYPLYIRSTPMENELRFQYMVHTSLDMVDEKISSMGKALVNQRELYLGLLYPTEDYKVFYTTISKVKFVMVVNPSNTALRDNEIHRMFWKLHNSYIDVMCNPFCNPRTISRPGTDNMVMSMMIQVCRVRTLPPDIANRSFSM</sequence>
<name>A0A2K5LHE9_CERAT</name>
<dbReference type="InterPro" id="IPR044760">
    <property type="entry name" value="TRAPPC2L"/>
</dbReference>
<proteinExistence type="inferred from homology"/>
<dbReference type="GO" id="GO:0048471">
    <property type="term" value="C:perinuclear region of cytoplasm"/>
    <property type="evidence" value="ECO:0007669"/>
    <property type="project" value="UniProtKB-SubCell"/>
</dbReference>